<evidence type="ECO:0000313" key="1">
    <source>
        <dbReference type="EMBL" id="OGY37263.1"/>
    </source>
</evidence>
<accession>A0A1G1XB34</accession>
<proteinExistence type="predicted"/>
<dbReference type="InterPro" id="IPR043993">
    <property type="entry name" value="T4SS_pilin"/>
</dbReference>
<protein>
    <submittedName>
        <fullName evidence="1">Uncharacterized protein</fullName>
    </submittedName>
</protein>
<evidence type="ECO:0000313" key="2">
    <source>
        <dbReference type="Proteomes" id="UP000177941"/>
    </source>
</evidence>
<gene>
    <name evidence="1" type="ORF">A3E36_01090</name>
</gene>
<name>A0A1G1XB34_9BACT</name>
<comment type="caution">
    <text evidence="1">The sequence shown here is derived from an EMBL/GenBank/DDBJ whole genome shotgun (WGS) entry which is preliminary data.</text>
</comment>
<dbReference type="EMBL" id="MHHS01000015">
    <property type="protein sequence ID" value="OGY37263.1"/>
    <property type="molecule type" value="Genomic_DNA"/>
</dbReference>
<sequence length="129" mass="13534">MSKLGKAATFVIAVTSLALFVFPVAAQINKINQGDCSQLGITCSGNETAPDLINRIHDIVNAFLVLVGIIAAIYLVMGGVRYIMSEGEEQQAAKAKMTMLYALIGIILIGLSAAIVNFVIYIVSGQGGS</sequence>
<organism evidence="1 2">
    <name type="scientific">Candidatus Andersenbacteria bacterium RIFCSPHIGHO2_12_FULL_45_11b</name>
    <dbReference type="NCBI Taxonomy" id="1797282"/>
    <lineage>
        <taxon>Bacteria</taxon>
        <taxon>Candidatus Anderseniibacteriota</taxon>
    </lineage>
</organism>
<dbReference type="Proteomes" id="UP000177941">
    <property type="component" value="Unassembled WGS sequence"/>
</dbReference>
<reference evidence="1 2" key="1">
    <citation type="journal article" date="2016" name="Nat. Commun.">
        <title>Thousands of microbial genomes shed light on interconnected biogeochemical processes in an aquifer system.</title>
        <authorList>
            <person name="Anantharaman K."/>
            <person name="Brown C.T."/>
            <person name="Hug L.A."/>
            <person name="Sharon I."/>
            <person name="Castelle C.J."/>
            <person name="Probst A.J."/>
            <person name="Thomas B.C."/>
            <person name="Singh A."/>
            <person name="Wilkins M.J."/>
            <person name="Karaoz U."/>
            <person name="Brodie E.L."/>
            <person name="Williams K.H."/>
            <person name="Hubbard S.S."/>
            <person name="Banfield J.F."/>
        </authorList>
    </citation>
    <scope>NUCLEOTIDE SEQUENCE [LARGE SCALE GENOMIC DNA]</scope>
</reference>
<dbReference type="AlphaFoldDB" id="A0A1G1XB34"/>
<dbReference type="Pfam" id="PF18895">
    <property type="entry name" value="T4SS_pilin"/>
    <property type="match status" value="1"/>
</dbReference>